<keyword evidence="1" id="KW-1133">Transmembrane helix</keyword>
<evidence type="ECO:0000256" key="2">
    <source>
        <dbReference type="SAM" id="SignalP"/>
    </source>
</evidence>
<feature type="signal peptide" evidence="2">
    <location>
        <begin position="1"/>
        <end position="22"/>
    </location>
</feature>
<proteinExistence type="predicted"/>
<sequence length="698" mass="73600">MIRKAALLAMLSAALLAPTMAAAPSLAASRPLSTTARQTVSLSIGSITPSVAKNLTDVITFSGTVRNDTGTPLTNVYVRLRYQAQPFTDRATLAAYQGDQNTATLPYNVSSTSAMIIPSIPAGGQARWQFTATPVQLGYRTFGAYPVAVEVAPNAGAALVAQRTYLTYAPPTNPKPPRVKVAVVLPVIDQPHRAVDGPVFVDDKLAGSLGDGGRLTDLATIAQSAPASTTWVVDPALLDDVDAMSRAYRVKSRGGEQPKPASAAAKNWLTAMRTSLAASPLVATPYADPDVTALAHQGLDTQPKRAIELGAAKAQTLLGRGAKTNINWPAAGLLDPDALDLLSVSGVDTVLLDPANLPPQQPLTTTPDAAAKLDSVNGPVTALTADAELSRIFEPASGASSVLSTQRFVAETALISAEPGQTAQRTLVIAPSRRWNPNPALVSSLLKTAGRLPWLQLVPLDSVKPGKASVPRAGLSYTNQNRKDELGRKYLAPVKDTWHQAQLTALVKVEKTESAFDAAVLRLTSSAWRTSTRAGRAVTKLVGDAVKSTTDKIQITSAPRTLAGSNGVVPISVKNSLSTPIQLFIDVKSDNPDLLQVDFPQDEPLPIGGGQSGTVQVRMTATVNGDATVTVQLLTADRQPYGKPQRLTIRTTGYTGIALVIVGAALTVMLAAVVTRLLRRRSQRRHERAAKSRESETV</sequence>
<dbReference type="Proteomes" id="UP000198683">
    <property type="component" value="Unassembled WGS sequence"/>
</dbReference>
<dbReference type="RefSeq" id="WP_090771066.1">
    <property type="nucleotide sequence ID" value="NZ_FNFB01000023.1"/>
</dbReference>
<dbReference type="OrthoDB" id="3797035at2"/>
<dbReference type="InterPro" id="IPR046112">
    <property type="entry name" value="DUF6049"/>
</dbReference>
<dbReference type="AlphaFoldDB" id="A0A1G9KTW0"/>
<feature type="transmembrane region" description="Helical" evidence="1">
    <location>
        <begin position="653"/>
        <end position="678"/>
    </location>
</feature>
<organism evidence="3 4">
    <name type="scientific">Nonomuraea maritima</name>
    <dbReference type="NCBI Taxonomy" id="683260"/>
    <lineage>
        <taxon>Bacteria</taxon>
        <taxon>Bacillati</taxon>
        <taxon>Actinomycetota</taxon>
        <taxon>Actinomycetes</taxon>
        <taxon>Streptosporangiales</taxon>
        <taxon>Streptosporangiaceae</taxon>
        <taxon>Nonomuraea</taxon>
    </lineage>
</organism>
<evidence type="ECO:0000313" key="3">
    <source>
        <dbReference type="EMBL" id="SDL52947.1"/>
    </source>
</evidence>
<dbReference type="EMBL" id="FNFB01000023">
    <property type="protein sequence ID" value="SDL52947.1"/>
    <property type="molecule type" value="Genomic_DNA"/>
</dbReference>
<feature type="chain" id="PRO_5038500962" description="Secreted protein" evidence="2">
    <location>
        <begin position="23"/>
        <end position="698"/>
    </location>
</feature>
<evidence type="ECO:0000313" key="4">
    <source>
        <dbReference type="Proteomes" id="UP000198683"/>
    </source>
</evidence>
<evidence type="ECO:0008006" key="5">
    <source>
        <dbReference type="Google" id="ProtNLM"/>
    </source>
</evidence>
<keyword evidence="2" id="KW-0732">Signal</keyword>
<keyword evidence="1" id="KW-0812">Transmembrane</keyword>
<evidence type="ECO:0000256" key="1">
    <source>
        <dbReference type="SAM" id="Phobius"/>
    </source>
</evidence>
<keyword evidence="4" id="KW-1185">Reference proteome</keyword>
<name>A0A1G9KTW0_9ACTN</name>
<dbReference type="Pfam" id="PF19516">
    <property type="entry name" value="DUF6049"/>
    <property type="match status" value="1"/>
</dbReference>
<keyword evidence="1" id="KW-0472">Membrane</keyword>
<gene>
    <name evidence="3" type="ORF">SAMN05421874_12358</name>
</gene>
<protein>
    <recommendedName>
        <fullName evidence="5">Secreted protein</fullName>
    </recommendedName>
</protein>
<reference evidence="3 4" key="1">
    <citation type="submission" date="2016-10" db="EMBL/GenBank/DDBJ databases">
        <authorList>
            <person name="de Groot N.N."/>
        </authorList>
    </citation>
    <scope>NUCLEOTIDE SEQUENCE [LARGE SCALE GENOMIC DNA]</scope>
    <source>
        <strain evidence="3 4">CGMCC 4.5681</strain>
    </source>
</reference>
<dbReference type="STRING" id="683260.SAMN05421874_12358"/>
<accession>A0A1G9KTW0</accession>